<evidence type="ECO:0000256" key="2">
    <source>
        <dbReference type="ARBA" id="ARBA00022630"/>
    </source>
</evidence>
<dbReference type="RefSeq" id="WP_327793039.1">
    <property type="nucleotide sequence ID" value="NZ_JADQAZ010000001.1"/>
</dbReference>
<feature type="binding site" evidence="7">
    <location>
        <begin position="317"/>
        <end position="321"/>
    </location>
    <ligand>
        <name>FMN</name>
        <dbReference type="ChEBI" id="CHEBI:58210"/>
    </ligand>
</feature>
<comment type="similarity">
    <text evidence="5">Belongs to the FMN-dependent alpha-hydroxy acid dehydrogenase family.</text>
</comment>
<feature type="binding site" evidence="7">
    <location>
        <position position="137"/>
    </location>
    <ligand>
        <name>FMN</name>
        <dbReference type="ChEBI" id="CHEBI:58210"/>
    </ligand>
</feature>
<dbReference type="EMBL" id="JADQAZ010000001">
    <property type="protein sequence ID" value="MBT0956850.1"/>
    <property type="molecule type" value="Genomic_DNA"/>
</dbReference>
<dbReference type="Proteomes" id="UP001315686">
    <property type="component" value="Unassembled WGS sequence"/>
</dbReference>
<evidence type="ECO:0000259" key="8">
    <source>
        <dbReference type="PROSITE" id="PS51349"/>
    </source>
</evidence>
<dbReference type="PIRSF" id="PIRSF000138">
    <property type="entry name" value="Al-hdrx_acd_dh"/>
    <property type="match status" value="1"/>
</dbReference>
<keyword evidence="2 7" id="KW-0285">Flavoprotein</keyword>
<feature type="binding site" evidence="7">
    <location>
        <begin position="86"/>
        <end position="88"/>
    </location>
    <ligand>
        <name>FMN</name>
        <dbReference type="ChEBI" id="CHEBI:58210"/>
    </ligand>
</feature>
<sequence>MPAPTVRRLSQALNIEDLRTIARRKLPAFAFSYVESGAEDHATLHHNREVFTGLHMVPRQLRDMSAIDTGTAFFNRPVSLPIAICPTGYNGMLSRHGDLKLARAARSFGIPFIQSTMSTSSIEEVAAELQGSAHWFQLYVLKDRAISQRLMQRAADAGCETLVITTDSVLLGNREDDKRNFARPQVLTLANKLNTALHPRWAMEVLWPDGVPIFGNLTEFLPKAQWSTAGGAHFISQQMERALDWSRIDDIRRDWPGKLVIKGLLHPEDIALALDHGADGIILSNHGGRQLDGAVSPMEQLPEIVETYASHCEIFLDSGFRRGSDIAKALALGAKGAFLGRATLYGLAAGGQEGAEAALQMLSNELQTCMGQLGCATIKALKTTQIRSATTLPPPRAPQRD</sequence>
<evidence type="ECO:0000256" key="1">
    <source>
        <dbReference type="ARBA" id="ARBA00001917"/>
    </source>
</evidence>
<dbReference type="GO" id="GO:0010181">
    <property type="term" value="F:FMN binding"/>
    <property type="evidence" value="ECO:0007669"/>
    <property type="project" value="InterPro"/>
</dbReference>
<evidence type="ECO:0000256" key="7">
    <source>
        <dbReference type="PIRSR" id="PIRSR000138-2"/>
    </source>
</evidence>
<dbReference type="Pfam" id="PF01070">
    <property type="entry name" value="FMN_dh"/>
    <property type="match status" value="1"/>
</dbReference>
<evidence type="ECO:0000313" key="9">
    <source>
        <dbReference type="EMBL" id="MBT0956850.1"/>
    </source>
</evidence>
<dbReference type="GO" id="GO:0009060">
    <property type="term" value="P:aerobic respiration"/>
    <property type="evidence" value="ECO:0007669"/>
    <property type="project" value="TreeGrafter"/>
</dbReference>
<dbReference type="PANTHER" id="PTHR10578:SF107">
    <property type="entry name" value="2-HYDROXYACID OXIDASE 1"/>
    <property type="match status" value="1"/>
</dbReference>
<dbReference type="FunFam" id="3.20.20.70:FF:000029">
    <property type="entry name" value="L-lactate dehydrogenase"/>
    <property type="match status" value="1"/>
</dbReference>
<dbReference type="InterPro" id="IPR008259">
    <property type="entry name" value="FMN_hydac_DH_AS"/>
</dbReference>
<evidence type="ECO:0000256" key="6">
    <source>
        <dbReference type="PIRSR" id="PIRSR000138-1"/>
    </source>
</evidence>
<proteinExistence type="inferred from homology"/>
<keyword evidence="3 7" id="KW-0288">FMN</keyword>
<dbReference type="PROSITE" id="PS51349">
    <property type="entry name" value="FMN_HYDROXY_ACID_DH_2"/>
    <property type="match status" value="1"/>
</dbReference>
<comment type="caution">
    <text evidence="9">The sequence shown here is derived from an EMBL/GenBank/DDBJ whole genome shotgun (WGS) entry which is preliminary data.</text>
</comment>
<feature type="binding site" evidence="7">
    <location>
        <begin position="340"/>
        <end position="341"/>
    </location>
    <ligand>
        <name>FMN</name>
        <dbReference type="ChEBI" id="CHEBI:58210"/>
    </ligand>
</feature>
<feature type="binding site" evidence="7">
    <location>
        <position position="289"/>
    </location>
    <ligand>
        <name>glyoxylate</name>
        <dbReference type="ChEBI" id="CHEBI:36655"/>
    </ligand>
</feature>
<dbReference type="InterPro" id="IPR012133">
    <property type="entry name" value="Alpha-hydoxy_acid_DH_FMN"/>
</dbReference>
<dbReference type="PROSITE" id="PS00557">
    <property type="entry name" value="FMN_HYDROXY_ACID_DH_1"/>
    <property type="match status" value="1"/>
</dbReference>
<dbReference type="InterPro" id="IPR000262">
    <property type="entry name" value="FMN-dep_DH"/>
</dbReference>
<feature type="binding site" evidence="7">
    <location>
        <position position="115"/>
    </location>
    <ligand>
        <name>FMN</name>
        <dbReference type="ChEBI" id="CHEBI:58210"/>
    </ligand>
</feature>
<feature type="binding site" evidence="7">
    <location>
        <position position="262"/>
    </location>
    <ligand>
        <name>FMN</name>
        <dbReference type="ChEBI" id="CHEBI:58210"/>
    </ligand>
</feature>
<dbReference type="InterPro" id="IPR037396">
    <property type="entry name" value="FMN_HAD"/>
</dbReference>
<gene>
    <name evidence="9" type="ORF">IV417_05595</name>
</gene>
<evidence type="ECO:0000256" key="3">
    <source>
        <dbReference type="ARBA" id="ARBA00022643"/>
    </source>
</evidence>
<evidence type="ECO:0000256" key="5">
    <source>
        <dbReference type="ARBA" id="ARBA00024042"/>
    </source>
</evidence>
<evidence type="ECO:0000256" key="4">
    <source>
        <dbReference type="ARBA" id="ARBA00023002"/>
    </source>
</evidence>
<dbReference type="InterPro" id="IPR013785">
    <property type="entry name" value="Aldolase_TIM"/>
</dbReference>
<name>A0AAP2CNH2_9RHOB</name>
<feature type="binding site" evidence="7">
    <location>
        <position position="174"/>
    </location>
    <ligand>
        <name>glyoxylate</name>
        <dbReference type="ChEBI" id="CHEBI:36655"/>
    </ligand>
</feature>
<feature type="binding site" evidence="7">
    <location>
        <position position="286"/>
    </location>
    <ligand>
        <name>glyoxylate</name>
        <dbReference type="ChEBI" id="CHEBI:36655"/>
    </ligand>
</feature>
<dbReference type="GO" id="GO:0005886">
    <property type="term" value="C:plasma membrane"/>
    <property type="evidence" value="ECO:0007669"/>
    <property type="project" value="TreeGrafter"/>
</dbReference>
<feature type="binding site" evidence="7">
    <location>
        <position position="33"/>
    </location>
    <ligand>
        <name>glyoxylate</name>
        <dbReference type="ChEBI" id="CHEBI:36655"/>
    </ligand>
</feature>
<feature type="active site" description="Proton acceptor" evidence="6">
    <location>
        <position position="286"/>
    </location>
</feature>
<dbReference type="CDD" id="cd02809">
    <property type="entry name" value="alpha_hydroxyacid_oxid_FMN"/>
    <property type="match status" value="1"/>
</dbReference>
<dbReference type="SUPFAM" id="SSF51395">
    <property type="entry name" value="FMN-linked oxidoreductases"/>
    <property type="match status" value="1"/>
</dbReference>
<dbReference type="PANTHER" id="PTHR10578">
    <property type="entry name" value="S -2-HYDROXY-ACID OXIDASE-RELATED"/>
    <property type="match status" value="1"/>
</dbReference>
<dbReference type="GO" id="GO:0004459">
    <property type="term" value="F:L-lactate dehydrogenase (NAD+) activity"/>
    <property type="evidence" value="ECO:0007669"/>
    <property type="project" value="TreeGrafter"/>
</dbReference>
<keyword evidence="4" id="KW-0560">Oxidoreductase</keyword>
<feature type="binding site" evidence="7">
    <location>
        <position position="284"/>
    </location>
    <ligand>
        <name>FMN</name>
        <dbReference type="ChEBI" id="CHEBI:58210"/>
    </ligand>
</feature>
<comment type="cofactor">
    <cofactor evidence="1">
        <name>FMN</name>
        <dbReference type="ChEBI" id="CHEBI:58210"/>
    </cofactor>
</comment>
<accession>A0AAP2CNH2</accession>
<keyword evidence="10" id="KW-1185">Reference proteome</keyword>
<reference evidence="9 10" key="1">
    <citation type="journal article" date="2021" name="Arch. Microbiol.">
        <title>Harenicola maris gen. nov., sp. nov. isolated from the Sea of Japan shallow sediments.</title>
        <authorList>
            <person name="Romanenko L.A."/>
            <person name="Kurilenko V.V."/>
            <person name="Chernysheva N.Y."/>
            <person name="Tekutyeva L.A."/>
            <person name="Velansky P.V."/>
            <person name="Svetashev V.I."/>
            <person name="Isaeva M.P."/>
        </authorList>
    </citation>
    <scope>NUCLEOTIDE SEQUENCE [LARGE SCALE GENOMIC DNA]</scope>
    <source>
        <strain evidence="9 10">KMM 3653</strain>
    </source>
</reference>
<evidence type="ECO:0000313" key="10">
    <source>
        <dbReference type="Proteomes" id="UP001315686"/>
    </source>
</evidence>
<feature type="domain" description="FMN hydroxy acid dehydrogenase" evidence="8">
    <location>
        <begin position="7"/>
        <end position="391"/>
    </location>
</feature>
<organism evidence="9 10">
    <name type="scientific">Harenicola maris</name>
    <dbReference type="NCBI Taxonomy" id="2841044"/>
    <lineage>
        <taxon>Bacteria</taxon>
        <taxon>Pseudomonadati</taxon>
        <taxon>Pseudomonadota</taxon>
        <taxon>Alphaproteobacteria</taxon>
        <taxon>Rhodobacterales</taxon>
        <taxon>Paracoccaceae</taxon>
        <taxon>Harenicola</taxon>
    </lineage>
</organism>
<protein>
    <submittedName>
        <fullName evidence="9">Alpha-hydroxy-acid oxidizing protein</fullName>
    </submittedName>
</protein>
<feature type="binding site" evidence="7">
    <location>
        <position position="139"/>
    </location>
    <ligand>
        <name>glyoxylate</name>
        <dbReference type="ChEBI" id="CHEBI:36655"/>
    </ligand>
</feature>
<dbReference type="Gene3D" id="3.20.20.70">
    <property type="entry name" value="Aldolase class I"/>
    <property type="match status" value="1"/>
</dbReference>
<feature type="binding site" evidence="7">
    <location>
        <position position="165"/>
    </location>
    <ligand>
        <name>FMN</name>
        <dbReference type="ChEBI" id="CHEBI:58210"/>
    </ligand>
</feature>
<dbReference type="AlphaFoldDB" id="A0AAP2CNH2"/>